<reference evidence="3 4" key="1">
    <citation type="journal article" date="2017" name="PLoS Biol.">
        <title>The sea cucumber genome provides insights into morphological evolution and visceral regeneration.</title>
        <authorList>
            <person name="Zhang X."/>
            <person name="Sun L."/>
            <person name="Yuan J."/>
            <person name="Sun Y."/>
            <person name="Gao Y."/>
            <person name="Zhang L."/>
            <person name="Li S."/>
            <person name="Dai H."/>
            <person name="Hamel J.F."/>
            <person name="Liu C."/>
            <person name="Yu Y."/>
            <person name="Liu S."/>
            <person name="Lin W."/>
            <person name="Guo K."/>
            <person name="Jin S."/>
            <person name="Xu P."/>
            <person name="Storey K.B."/>
            <person name="Huan P."/>
            <person name="Zhang T."/>
            <person name="Zhou Y."/>
            <person name="Zhang J."/>
            <person name="Lin C."/>
            <person name="Li X."/>
            <person name="Xing L."/>
            <person name="Huo D."/>
            <person name="Sun M."/>
            <person name="Wang L."/>
            <person name="Mercier A."/>
            <person name="Li F."/>
            <person name="Yang H."/>
            <person name="Xiang J."/>
        </authorList>
    </citation>
    <scope>NUCLEOTIDE SEQUENCE [LARGE SCALE GENOMIC DNA]</scope>
    <source>
        <strain evidence="3">Shaxun</strain>
        <tissue evidence="3">Muscle</tissue>
    </source>
</reference>
<dbReference type="Pfam" id="PF03359">
    <property type="entry name" value="GKAP"/>
    <property type="match status" value="1"/>
</dbReference>
<comment type="caution">
    <text evidence="3">The sequence shown here is derived from an EMBL/GenBank/DDBJ whole genome shotgun (WGS) entry which is preliminary data.</text>
</comment>
<comment type="similarity">
    <text evidence="1">Belongs to the SAPAP family.</text>
</comment>
<gene>
    <name evidence="3" type="ORF">BSL78_13146</name>
</gene>
<dbReference type="GO" id="GO:0023052">
    <property type="term" value="P:signaling"/>
    <property type="evidence" value="ECO:0007669"/>
    <property type="project" value="InterPro"/>
</dbReference>
<dbReference type="GO" id="GO:0060090">
    <property type="term" value="F:molecular adaptor activity"/>
    <property type="evidence" value="ECO:0007669"/>
    <property type="project" value="TreeGrafter"/>
</dbReference>
<dbReference type="EMBL" id="MRZV01000440">
    <property type="protein sequence ID" value="PIK49939.1"/>
    <property type="molecule type" value="Genomic_DNA"/>
</dbReference>
<dbReference type="GO" id="GO:0099572">
    <property type="term" value="C:postsynaptic specialization"/>
    <property type="evidence" value="ECO:0007669"/>
    <property type="project" value="TreeGrafter"/>
</dbReference>
<feature type="compositionally biased region" description="Basic and acidic residues" evidence="2">
    <location>
        <begin position="110"/>
        <end position="127"/>
    </location>
</feature>
<dbReference type="PANTHER" id="PTHR12353">
    <property type="entry name" value="DISKS LARGE-ASSOCIATED PROTEIN DAP SAP90/PSD-95-ASSOCIATED PROTEIN"/>
    <property type="match status" value="1"/>
</dbReference>
<evidence type="ECO:0000256" key="1">
    <source>
        <dbReference type="ARBA" id="ARBA00008839"/>
    </source>
</evidence>
<dbReference type="AlphaFoldDB" id="A0A2G8KPK1"/>
<dbReference type="OrthoDB" id="10023951at2759"/>
<evidence type="ECO:0000256" key="2">
    <source>
        <dbReference type="SAM" id="MobiDB-lite"/>
    </source>
</evidence>
<feature type="non-terminal residue" evidence="3">
    <location>
        <position position="1"/>
    </location>
</feature>
<protein>
    <recommendedName>
        <fullName evidence="5">Disks large-associated protein 1</fullName>
    </recommendedName>
</protein>
<accession>A0A2G8KPK1</accession>
<evidence type="ECO:0008006" key="5">
    <source>
        <dbReference type="Google" id="ProtNLM"/>
    </source>
</evidence>
<dbReference type="GO" id="GO:0098978">
    <property type="term" value="C:glutamatergic synapse"/>
    <property type="evidence" value="ECO:0007669"/>
    <property type="project" value="TreeGrafter"/>
</dbReference>
<name>A0A2G8KPK1_STIJA</name>
<evidence type="ECO:0000313" key="4">
    <source>
        <dbReference type="Proteomes" id="UP000230750"/>
    </source>
</evidence>
<organism evidence="3 4">
    <name type="scientific">Stichopus japonicus</name>
    <name type="common">Sea cucumber</name>
    <dbReference type="NCBI Taxonomy" id="307972"/>
    <lineage>
        <taxon>Eukaryota</taxon>
        <taxon>Metazoa</taxon>
        <taxon>Echinodermata</taxon>
        <taxon>Eleutherozoa</taxon>
        <taxon>Echinozoa</taxon>
        <taxon>Holothuroidea</taxon>
        <taxon>Aspidochirotacea</taxon>
        <taxon>Aspidochirotida</taxon>
        <taxon>Stichopodidae</taxon>
        <taxon>Apostichopus</taxon>
    </lineage>
</organism>
<dbReference type="Proteomes" id="UP000230750">
    <property type="component" value="Unassembled WGS sequence"/>
</dbReference>
<feature type="compositionally biased region" description="Basic residues" evidence="2">
    <location>
        <begin position="90"/>
        <end position="100"/>
    </location>
</feature>
<sequence length="161" mass="18568">SGRLRAAIGKTNLLTTKKFKQFRGLCDEHNQHMEGSKVPTSEDLAGFWDMVMIQVDDVKAMFEEIDTMRKNDWQSPKRPSQVKPPEVRTPSRKMRTKTRPKATTPNTKNSLKDVERAAKAKQQREEARRRLLAAKKAMRRRTLSDSLSDEVGVEILLMVRF</sequence>
<proteinExistence type="inferred from homology"/>
<feature type="region of interest" description="Disordered" evidence="2">
    <location>
        <begin position="69"/>
        <end position="127"/>
    </location>
</feature>
<keyword evidence="4" id="KW-1185">Reference proteome</keyword>
<dbReference type="InterPro" id="IPR005026">
    <property type="entry name" value="SAPAP"/>
</dbReference>
<dbReference type="PANTHER" id="PTHR12353:SF31">
    <property type="entry name" value="LD44824P"/>
    <property type="match status" value="1"/>
</dbReference>
<evidence type="ECO:0000313" key="3">
    <source>
        <dbReference type="EMBL" id="PIK49939.1"/>
    </source>
</evidence>
<dbReference type="STRING" id="307972.A0A2G8KPK1"/>